<keyword evidence="3" id="KW-1185">Reference proteome</keyword>
<evidence type="ECO:0000313" key="2">
    <source>
        <dbReference type="EMBL" id="KAF2799868.1"/>
    </source>
</evidence>
<dbReference type="EMBL" id="MU001757">
    <property type="protein sequence ID" value="KAF2799868.1"/>
    <property type="molecule type" value="Genomic_DNA"/>
</dbReference>
<dbReference type="Proteomes" id="UP000799757">
    <property type="component" value="Unassembled WGS sequence"/>
</dbReference>
<evidence type="ECO:0000256" key="1">
    <source>
        <dbReference type="SAM" id="MobiDB-lite"/>
    </source>
</evidence>
<accession>A0A6A6XUD6</accession>
<sequence>MSSPQYVYIPNLVGRQMLRIPVLPCDEDMSISTTIESSSPFLTLHTTATSMTTPSFSRDASPAPSVESVDEL</sequence>
<dbReference type="OrthoDB" id="3790619at2759"/>
<protein>
    <submittedName>
        <fullName evidence="2">Uncharacterized protein</fullName>
    </submittedName>
</protein>
<gene>
    <name evidence="2" type="ORF">K505DRAFT_320909</name>
</gene>
<evidence type="ECO:0000313" key="3">
    <source>
        <dbReference type="Proteomes" id="UP000799757"/>
    </source>
</evidence>
<dbReference type="AlphaFoldDB" id="A0A6A6XUD6"/>
<name>A0A6A6XUD6_9PLEO</name>
<feature type="region of interest" description="Disordered" evidence="1">
    <location>
        <begin position="52"/>
        <end position="72"/>
    </location>
</feature>
<organism evidence="2 3">
    <name type="scientific">Melanomma pulvis-pyrius CBS 109.77</name>
    <dbReference type="NCBI Taxonomy" id="1314802"/>
    <lineage>
        <taxon>Eukaryota</taxon>
        <taxon>Fungi</taxon>
        <taxon>Dikarya</taxon>
        <taxon>Ascomycota</taxon>
        <taxon>Pezizomycotina</taxon>
        <taxon>Dothideomycetes</taxon>
        <taxon>Pleosporomycetidae</taxon>
        <taxon>Pleosporales</taxon>
        <taxon>Melanommataceae</taxon>
        <taxon>Melanomma</taxon>
    </lineage>
</organism>
<reference evidence="2" key="1">
    <citation type="journal article" date="2020" name="Stud. Mycol.">
        <title>101 Dothideomycetes genomes: a test case for predicting lifestyles and emergence of pathogens.</title>
        <authorList>
            <person name="Haridas S."/>
            <person name="Albert R."/>
            <person name="Binder M."/>
            <person name="Bloem J."/>
            <person name="Labutti K."/>
            <person name="Salamov A."/>
            <person name="Andreopoulos B."/>
            <person name="Baker S."/>
            <person name="Barry K."/>
            <person name="Bills G."/>
            <person name="Bluhm B."/>
            <person name="Cannon C."/>
            <person name="Castanera R."/>
            <person name="Culley D."/>
            <person name="Daum C."/>
            <person name="Ezra D."/>
            <person name="Gonzalez J."/>
            <person name="Henrissat B."/>
            <person name="Kuo A."/>
            <person name="Liang C."/>
            <person name="Lipzen A."/>
            <person name="Lutzoni F."/>
            <person name="Magnuson J."/>
            <person name="Mondo S."/>
            <person name="Nolan M."/>
            <person name="Ohm R."/>
            <person name="Pangilinan J."/>
            <person name="Park H.-J."/>
            <person name="Ramirez L."/>
            <person name="Alfaro M."/>
            <person name="Sun H."/>
            <person name="Tritt A."/>
            <person name="Yoshinaga Y."/>
            <person name="Zwiers L.-H."/>
            <person name="Turgeon B."/>
            <person name="Goodwin S."/>
            <person name="Spatafora J."/>
            <person name="Crous P."/>
            <person name="Grigoriev I."/>
        </authorList>
    </citation>
    <scope>NUCLEOTIDE SEQUENCE</scope>
    <source>
        <strain evidence="2">CBS 109.77</strain>
    </source>
</reference>
<proteinExistence type="predicted"/>
<feature type="non-terminal residue" evidence="2">
    <location>
        <position position="72"/>
    </location>
</feature>